<evidence type="ECO:0000256" key="2">
    <source>
        <dbReference type="ARBA" id="ARBA00022737"/>
    </source>
</evidence>
<reference evidence="8" key="1">
    <citation type="submission" date="2025-08" db="UniProtKB">
        <authorList>
            <consortium name="RefSeq"/>
        </authorList>
    </citation>
    <scope>IDENTIFICATION</scope>
    <source>
        <tissue evidence="8">Testes</tissue>
    </source>
</reference>
<accession>A0ABM0M7L3</accession>
<protein>
    <submittedName>
        <fullName evidence="8">Hypoxia-inducible factor 1-alpha-like</fullName>
    </submittedName>
</protein>
<dbReference type="CDD" id="cd00130">
    <property type="entry name" value="PAS"/>
    <property type="match status" value="1"/>
</dbReference>
<feature type="domain" description="PAS" evidence="6">
    <location>
        <begin position="1"/>
        <end position="64"/>
    </location>
</feature>
<comment type="subcellular location">
    <subcellularLocation>
        <location evidence="1">Nucleus</location>
    </subcellularLocation>
</comment>
<evidence type="ECO:0000313" key="8">
    <source>
        <dbReference type="RefSeq" id="XP_006816004.1"/>
    </source>
</evidence>
<sequence length="225" mass="25599">MRSALDGFLFILTSDGTILYTSENIATHLGFNQVDLVHRCIYGIVHPDDHHELKVVLEHSLPDPRRPESQQSLYDVTSSDCPDYKKVQFLCRLKCFNGTSTGYVKMHCTGTMRSFPEVVKQSSRTSCQVLFAACQPFISLASDANIDVKNNVFGSKHEMDLKFKNVDDRVFDVAGYQPSQFEGKSFYEIIHLHDITAVFAWHKLCKYYISSEFQGSSVLLIPRDQ</sequence>
<dbReference type="SMART" id="SM00091">
    <property type="entry name" value="PAS"/>
    <property type="match status" value="2"/>
</dbReference>
<evidence type="ECO:0000259" key="6">
    <source>
        <dbReference type="PROSITE" id="PS50112"/>
    </source>
</evidence>
<keyword evidence="4" id="KW-0804">Transcription</keyword>
<evidence type="ECO:0000256" key="1">
    <source>
        <dbReference type="ARBA" id="ARBA00004123"/>
    </source>
</evidence>
<dbReference type="SUPFAM" id="SSF55785">
    <property type="entry name" value="PYP-like sensor domain (PAS domain)"/>
    <property type="match status" value="2"/>
</dbReference>
<evidence type="ECO:0000256" key="3">
    <source>
        <dbReference type="ARBA" id="ARBA00023015"/>
    </source>
</evidence>
<gene>
    <name evidence="8" type="primary">LOC100367261</name>
</gene>
<dbReference type="GeneID" id="100367261"/>
<proteinExistence type="predicted"/>
<dbReference type="Proteomes" id="UP000694865">
    <property type="component" value="Unplaced"/>
</dbReference>
<dbReference type="InterPro" id="IPR000014">
    <property type="entry name" value="PAS"/>
</dbReference>
<keyword evidence="3" id="KW-0805">Transcription regulation</keyword>
<dbReference type="PROSITE" id="PS50112">
    <property type="entry name" value="PAS"/>
    <property type="match status" value="1"/>
</dbReference>
<dbReference type="Gene3D" id="3.30.450.20">
    <property type="entry name" value="PAS domain"/>
    <property type="match status" value="2"/>
</dbReference>
<dbReference type="InterPro" id="IPR035965">
    <property type="entry name" value="PAS-like_dom_sf"/>
</dbReference>
<name>A0ABM0M7L3_SACKO</name>
<organism evidence="7 8">
    <name type="scientific">Saccoglossus kowalevskii</name>
    <name type="common">Acorn worm</name>
    <dbReference type="NCBI Taxonomy" id="10224"/>
    <lineage>
        <taxon>Eukaryota</taxon>
        <taxon>Metazoa</taxon>
        <taxon>Hemichordata</taxon>
        <taxon>Enteropneusta</taxon>
        <taxon>Harrimaniidae</taxon>
        <taxon>Saccoglossus</taxon>
    </lineage>
</organism>
<evidence type="ECO:0000313" key="7">
    <source>
        <dbReference type="Proteomes" id="UP000694865"/>
    </source>
</evidence>
<evidence type="ECO:0000256" key="4">
    <source>
        <dbReference type="ARBA" id="ARBA00023163"/>
    </source>
</evidence>
<dbReference type="Pfam" id="PF00989">
    <property type="entry name" value="PAS"/>
    <property type="match status" value="1"/>
</dbReference>
<keyword evidence="7" id="KW-1185">Reference proteome</keyword>
<dbReference type="PANTHER" id="PTHR23043">
    <property type="entry name" value="HYPOXIA-INDUCIBLE FACTOR 1 ALPHA"/>
    <property type="match status" value="1"/>
</dbReference>
<dbReference type="RefSeq" id="XP_006816004.1">
    <property type="nucleotide sequence ID" value="XM_006815941.1"/>
</dbReference>
<keyword evidence="5" id="KW-0539">Nucleus</keyword>
<keyword evidence="2" id="KW-0677">Repeat</keyword>
<dbReference type="PANTHER" id="PTHR23043:SF17">
    <property type="entry name" value="PROTEIN SIMILAR"/>
    <property type="match status" value="1"/>
</dbReference>
<dbReference type="InterPro" id="IPR013767">
    <property type="entry name" value="PAS_fold"/>
</dbReference>
<evidence type="ECO:0000256" key="5">
    <source>
        <dbReference type="ARBA" id="ARBA00023242"/>
    </source>
</evidence>